<name>A0A0G4IPL9_PLABS</name>
<dbReference type="GO" id="GO:0005886">
    <property type="term" value="C:plasma membrane"/>
    <property type="evidence" value="ECO:0007669"/>
    <property type="project" value="UniProtKB-SubCell"/>
</dbReference>
<evidence type="ECO:0000256" key="4">
    <source>
        <dbReference type="ARBA" id="ARBA00022692"/>
    </source>
</evidence>
<protein>
    <submittedName>
        <fullName evidence="8">Uncharacterized protein</fullName>
    </submittedName>
</protein>
<feature type="transmembrane region" description="Helical" evidence="7">
    <location>
        <begin position="137"/>
        <end position="156"/>
    </location>
</feature>
<gene>
    <name evidence="8" type="ORF">PBRA_005766</name>
</gene>
<feature type="transmembrane region" description="Helical" evidence="7">
    <location>
        <begin position="106"/>
        <end position="131"/>
    </location>
</feature>
<sequence length="209" mass="21590">MPGVAVSAGLGQACVLLAGGITPVPLAIASGFAVRQTGLLAGWGIRSGVTFSSSHLLRLGTVCLGANLSAGELLGDLTIQSVVSGVAFPALFYCGAMKFHRMVPKAFPLTTSIGTSMAVITASAALVPAMTSPSFDISHFDLPAIIVSAVLAVLIYPQISQSVFKRSTELSGMFLGTSIHDTTQMFQSSVDRRCNKSDNVAVHSKSSSK</sequence>
<evidence type="ECO:0000313" key="8">
    <source>
        <dbReference type="EMBL" id="CEO97162.1"/>
    </source>
</evidence>
<dbReference type="AlphaFoldDB" id="A0A0G4IPL9"/>
<evidence type="ECO:0000256" key="6">
    <source>
        <dbReference type="ARBA" id="ARBA00023136"/>
    </source>
</evidence>
<dbReference type="PANTHER" id="PTHR30106">
    <property type="entry name" value="INNER MEMBRANE PROTEIN YEIH-RELATED"/>
    <property type="match status" value="1"/>
</dbReference>
<dbReference type="PANTHER" id="PTHR30106:SF2">
    <property type="entry name" value="UPF0324 INNER MEMBRANE PROTEIN YEIH"/>
    <property type="match status" value="1"/>
</dbReference>
<keyword evidence="3" id="KW-1003">Cell membrane</keyword>
<evidence type="ECO:0000256" key="5">
    <source>
        <dbReference type="ARBA" id="ARBA00022989"/>
    </source>
</evidence>
<comment type="similarity">
    <text evidence="2">Belongs to the UPF0324 family.</text>
</comment>
<dbReference type="EMBL" id="CDSF01000078">
    <property type="protein sequence ID" value="CEO97162.1"/>
    <property type="molecule type" value="Genomic_DNA"/>
</dbReference>
<evidence type="ECO:0000256" key="2">
    <source>
        <dbReference type="ARBA" id="ARBA00007977"/>
    </source>
</evidence>
<keyword evidence="5 7" id="KW-1133">Transmembrane helix</keyword>
<comment type="subcellular location">
    <subcellularLocation>
        <location evidence="1">Cell membrane</location>
        <topology evidence="1">Multi-pass membrane protein</topology>
    </subcellularLocation>
</comment>
<dbReference type="InterPro" id="IPR018383">
    <property type="entry name" value="UPF0324_pro"/>
</dbReference>
<organism evidence="8 9">
    <name type="scientific">Plasmodiophora brassicae</name>
    <name type="common">Clubroot disease agent</name>
    <dbReference type="NCBI Taxonomy" id="37360"/>
    <lineage>
        <taxon>Eukaryota</taxon>
        <taxon>Sar</taxon>
        <taxon>Rhizaria</taxon>
        <taxon>Endomyxa</taxon>
        <taxon>Phytomyxea</taxon>
        <taxon>Plasmodiophorida</taxon>
        <taxon>Plasmodiophoridae</taxon>
        <taxon>Plasmodiophora</taxon>
    </lineage>
</organism>
<dbReference type="Proteomes" id="UP000039324">
    <property type="component" value="Unassembled WGS sequence"/>
</dbReference>
<evidence type="ECO:0000256" key="7">
    <source>
        <dbReference type="SAM" id="Phobius"/>
    </source>
</evidence>
<keyword evidence="6 7" id="KW-0472">Membrane</keyword>
<keyword evidence="9" id="KW-1185">Reference proteome</keyword>
<evidence type="ECO:0000313" key="9">
    <source>
        <dbReference type="Proteomes" id="UP000039324"/>
    </source>
</evidence>
<dbReference type="OMA" id="THLAPPW"/>
<reference evidence="8 9" key="1">
    <citation type="submission" date="2015-02" db="EMBL/GenBank/DDBJ databases">
        <authorList>
            <person name="Chooi Y.-H."/>
        </authorList>
    </citation>
    <scope>NUCLEOTIDE SEQUENCE [LARGE SCALE GENOMIC DNA]</scope>
    <source>
        <strain evidence="8">E3</strain>
    </source>
</reference>
<evidence type="ECO:0000256" key="3">
    <source>
        <dbReference type="ARBA" id="ARBA00022475"/>
    </source>
</evidence>
<proteinExistence type="inferred from homology"/>
<evidence type="ECO:0000256" key="1">
    <source>
        <dbReference type="ARBA" id="ARBA00004651"/>
    </source>
</evidence>
<dbReference type="OrthoDB" id="2134320at2759"/>
<keyword evidence="4 7" id="KW-0812">Transmembrane</keyword>
<feature type="transmembrane region" description="Helical" evidence="7">
    <location>
        <begin position="77"/>
        <end position="94"/>
    </location>
</feature>
<accession>A0A0G4IPL9</accession>
<dbReference type="Pfam" id="PF03601">
    <property type="entry name" value="Cons_hypoth698"/>
    <property type="match status" value="1"/>
</dbReference>